<dbReference type="SUPFAM" id="SSF54001">
    <property type="entry name" value="Cysteine proteinases"/>
    <property type="match status" value="1"/>
</dbReference>
<keyword evidence="3" id="KW-1015">Disulfide bond</keyword>
<reference evidence="8" key="1">
    <citation type="submission" date="2021-01" db="EMBL/GenBank/DDBJ databases">
        <authorList>
            <person name="Corre E."/>
            <person name="Pelletier E."/>
            <person name="Niang G."/>
            <person name="Scheremetjew M."/>
            <person name="Finn R."/>
            <person name="Kale V."/>
            <person name="Holt S."/>
            <person name="Cochrane G."/>
            <person name="Meng A."/>
            <person name="Brown T."/>
            <person name="Cohen L."/>
        </authorList>
    </citation>
    <scope>NUCLEOTIDE SEQUENCE</scope>
    <source>
        <strain evidence="8">CCMP127</strain>
    </source>
</reference>
<evidence type="ECO:0000256" key="2">
    <source>
        <dbReference type="ARBA" id="ARBA00023145"/>
    </source>
</evidence>
<dbReference type="Pfam" id="PF00112">
    <property type="entry name" value="Peptidase_C1"/>
    <property type="match status" value="1"/>
</dbReference>
<dbReference type="GO" id="GO:0008234">
    <property type="term" value="F:cysteine-type peptidase activity"/>
    <property type="evidence" value="ECO:0007669"/>
    <property type="project" value="InterPro"/>
</dbReference>
<name>A0A7S3KZG2_9STRA</name>
<protein>
    <recommendedName>
        <fullName evidence="9">Peptidase C1A papain C-terminal domain-containing protein</fullName>
    </recommendedName>
</protein>
<evidence type="ECO:0000313" key="8">
    <source>
        <dbReference type="EMBL" id="CAE0405880.1"/>
    </source>
</evidence>
<dbReference type="InterPro" id="IPR000668">
    <property type="entry name" value="Peptidase_C1A_C"/>
</dbReference>
<feature type="transmembrane region" description="Helical" evidence="5">
    <location>
        <begin position="30"/>
        <end position="50"/>
    </location>
</feature>
<keyword evidence="5" id="KW-0472">Membrane</keyword>
<evidence type="ECO:0000256" key="3">
    <source>
        <dbReference type="ARBA" id="ARBA00023157"/>
    </source>
</evidence>
<dbReference type="CDD" id="cd02248">
    <property type="entry name" value="Peptidase_C1A"/>
    <property type="match status" value="1"/>
</dbReference>
<dbReference type="SMART" id="SM00645">
    <property type="entry name" value="Pept_C1"/>
    <property type="match status" value="1"/>
</dbReference>
<proteinExistence type="inferred from homology"/>
<keyword evidence="2" id="KW-0865">Zymogen</keyword>
<dbReference type="InterPro" id="IPR013201">
    <property type="entry name" value="Prot_inhib_I29"/>
</dbReference>
<feature type="domain" description="Cathepsin propeptide inhibitor" evidence="7">
    <location>
        <begin position="80"/>
        <end position="138"/>
    </location>
</feature>
<evidence type="ECO:0000256" key="4">
    <source>
        <dbReference type="SAM" id="MobiDB-lite"/>
    </source>
</evidence>
<dbReference type="InterPro" id="IPR013128">
    <property type="entry name" value="Peptidase_C1A"/>
</dbReference>
<evidence type="ECO:0008006" key="9">
    <source>
        <dbReference type="Google" id="ProtNLM"/>
    </source>
</evidence>
<keyword evidence="5" id="KW-1133">Transmembrane helix</keyword>
<accession>A0A7S3KZG2</accession>
<dbReference type="AlphaFoldDB" id="A0A7S3KZG2"/>
<dbReference type="InterPro" id="IPR000169">
    <property type="entry name" value="Pept_cys_AS"/>
</dbReference>
<dbReference type="PROSITE" id="PS00139">
    <property type="entry name" value="THIOL_PROTEASE_CYS"/>
    <property type="match status" value="1"/>
</dbReference>
<dbReference type="InterPro" id="IPR039417">
    <property type="entry name" value="Peptidase_C1A_papain-like"/>
</dbReference>
<dbReference type="InterPro" id="IPR038765">
    <property type="entry name" value="Papain-like_cys_pep_sf"/>
</dbReference>
<dbReference type="EMBL" id="HBIM01004485">
    <property type="protein sequence ID" value="CAE0405880.1"/>
    <property type="molecule type" value="Transcribed_RNA"/>
</dbReference>
<dbReference type="SMART" id="SM00848">
    <property type="entry name" value="Inhibitor_I29"/>
    <property type="match status" value="1"/>
</dbReference>
<dbReference type="Pfam" id="PF08246">
    <property type="entry name" value="Inhibitor_I29"/>
    <property type="match status" value="1"/>
</dbReference>
<evidence type="ECO:0000259" key="6">
    <source>
        <dbReference type="SMART" id="SM00645"/>
    </source>
</evidence>
<evidence type="ECO:0000256" key="5">
    <source>
        <dbReference type="SAM" id="Phobius"/>
    </source>
</evidence>
<dbReference type="PANTHER" id="PTHR12411">
    <property type="entry name" value="CYSTEINE PROTEASE FAMILY C1-RELATED"/>
    <property type="match status" value="1"/>
</dbReference>
<gene>
    <name evidence="8" type="ORF">ACOF00016_LOCUS3838</name>
</gene>
<sequence>MSPQMQGEEEDRQHKLNDEDDFSQRRRMSVVLVMAVALAVVVLNTAPYSFGDNQVTVTWIMTSEAAAASTEDSDDKFLSFDEWTKIHRIAYENAAEHVHRRGVYEQNLERWHELNQIPGAARFGPQREPFADLSPKEYDALLQGKNVMDDNLLGNTMKDRWQWYTECQVVTTTNEDKYIHHHHLGASYINYLVDWRHRHGQSYVTPVKNQGKFGTCWSFAVAENLEALTVRQGYQLVNISEQEFISCCPHCAGRMADVSLAWLINATGGRPALEVGYPYVGNKSACLDDTAPRAPVTLHSFGRLADPDGTGRAIVRGLGQRGPMGMGIAAGCFQGYLGGVLRNCTSTASPINHAVLMVATGIEYYWHNGGIERVPFFAFKNSWTAHWGEAGYARFEVGNDNLWGRLNLVYTE</sequence>
<keyword evidence="5" id="KW-0812">Transmembrane</keyword>
<dbReference type="GO" id="GO:0006508">
    <property type="term" value="P:proteolysis"/>
    <property type="evidence" value="ECO:0007669"/>
    <property type="project" value="InterPro"/>
</dbReference>
<evidence type="ECO:0000259" key="7">
    <source>
        <dbReference type="SMART" id="SM00848"/>
    </source>
</evidence>
<evidence type="ECO:0000256" key="1">
    <source>
        <dbReference type="ARBA" id="ARBA00008455"/>
    </source>
</evidence>
<feature type="domain" description="Peptidase C1A papain C-terminal" evidence="6">
    <location>
        <begin position="189"/>
        <end position="412"/>
    </location>
</feature>
<feature type="region of interest" description="Disordered" evidence="4">
    <location>
        <begin position="1"/>
        <end position="20"/>
    </location>
</feature>
<organism evidence="8">
    <name type="scientific">Amphora coffeiformis</name>
    <dbReference type="NCBI Taxonomy" id="265554"/>
    <lineage>
        <taxon>Eukaryota</taxon>
        <taxon>Sar</taxon>
        <taxon>Stramenopiles</taxon>
        <taxon>Ochrophyta</taxon>
        <taxon>Bacillariophyta</taxon>
        <taxon>Bacillariophyceae</taxon>
        <taxon>Bacillariophycidae</taxon>
        <taxon>Thalassiophysales</taxon>
        <taxon>Catenulaceae</taxon>
        <taxon>Amphora</taxon>
    </lineage>
</organism>
<dbReference type="Gene3D" id="3.90.70.10">
    <property type="entry name" value="Cysteine proteinases"/>
    <property type="match status" value="1"/>
</dbReference>
<comment type="similarity">
    <text evidence="1">Belongs to the peptidase C1 family.</text>
</comment>